<dbReference type="Proteomes" id="UP000054018">
    <property type="component" value="Unassembled WGS sequence"/>
</dbReference>
<reference evidence="1 2" key="1">
    <citation type="submission" date="2014-04" db="EMBL/GenBank/DDBJ databases">
        <authorList>
            <consortium name="DOE Joint Genome Institute"/>
            <person name="Kuo A."/>
            <person name="Kohler A."/>
            <person name="Costa M.D."/>
            <person name="Nagy L.G."/>
            <person name="Floudas D."/>
            <person name="Copeland A."/>
            <person name="Barry K.W."/>
            <person name="Cichocki N."/>
            <person name="Veneault-Fourrey C."/>
            <person name="LaButti K."/>
            <person name="Lindquist E.A."/>
            <person name="Lipzen A."/>
            <person name="Lundell T."/>
            <person name="Morin E."/>
            <person name="Murat C."/>
            <person name="Sun H."/>
            <person name="Tunlid A."/>
            <person name="Henrissat B."/>
            <person name="Grigoriev I.V."/>
            <person name="Hibbett D.S."/>
            <person name="Martin F."/>
            <person name="Nordberg H.P."/>
            <person name="Cantor M.N."/>
            <person name="Hua S.X."/>
        </authorList>
    </citation>
    <scope>NUCLEOTIDE SEQUENCE [LARGE SCALE GENOMIC DNA]</scope>
    <source>
        <strain evidence="1 2">441</strain>
    </source>
</reference>
<dbReference type="HOGENOM" id="CLU_2074082_0_0_1"/>
<dbReference type="AlphaFoldDB" id="A0A0C9ZZM5"/>
<evidence type="ECO:0000313" key="1">
    <source>
        <dbReference type="EMBL" id="KIK27702.1"/>
    </source>
</evidence>
<protein>
    <submittedName>
        <fullName evidence="1">Uncharacterized protein</fullName>
    </submittedName>
</protein>
<organism evidence="1 2">
    <name type="scientific">Pisolithus microcarpus 441</name>
    <dbReference type="NCBI Taxonomy" id="765257"/>
    <lineage>
        <taxon>Eukaryota</taxon>
        <taxon>Fungi</taxon>
        <taxon>Dikarya</taxon>
        <taxon>Basidiomycota</taxon>
        <taxon>Agaricomycotina</taxon>
        <taxon>Agaricomycetes</taxon>
        <taxon>Agaricomycetidae</taxon>
        <taxon>Boletales</taxon>
        <taxon>Sclerodermatineae</taxon>
        <taxon>Pisolithaceae</taxon>
        <taxon>Pisolithus</taxon>
    </lineage>
</organism>
<gene>
    <name evidence="1" type="ORF">PISMIDRAFT_165972</name>
</gene>
<sequence length="118" mass="13629">MQEQAWNGVKMMLGTVHPTRNRRYVNRTCHGEPLLLRRSSSYLLKQPRGRSQGHQAIRRLQHSLSLTLMSVHPVLVLILQRWKALPISRPKADGQWSGNQVYLSATRTVDHRPQIVMT</sequence>
<name>A0A0C9ZZM5_9AGAM</name>
<evidence type="ECO:0000313" key="2">
    <source>
        <dbReference type="Proteomes" id="UP000054018"/>
    </source>
</evidence>
<dbReference type="EMBL" id="KN833695">
    <property type="protein sequence ID" value="KIK27702.1"/>
    <property type="molecule type" value="Genomic_DNA"/>
</dbReference>
<keyword evidence="2" id="KW-1185">Reference proteome</keyword>
<accession>A0A0C9ZZM5</accession>
<proteinExistence type="predicted"/>
<reference evidence="2" key="2">
    <citation type="submission" date="2015-01" db="EMBL/GenBank/DDBJ databases">
        <title>Evolutionary Origins and Diversification of the Mycorrhizal Mutualists.</title>
        <authorList>
            <consortium name="DOE Joint Genome Institute"/>
            <consortium name="Mycorrhizal Genomics Consortium"/>
            <person name="Kohler A."/>
            <person name="Kuo A."/>
            <person name="Nagy L.G."/>
            <person name="Floudas D."/>
            <person name="Copeland A."/>
            <person name="Barry K.W."/>
            <person name="Cichocki N."/>
            <person name="Veneault-Fourrey C."/>
            <person name="LaButti K."/>
            <person name="Lindquist E.A."/>
            <person name="Lipzen A."/>
            <person name="Lundell T."/>
            <person name="Morin E."/>
            <person name="Murat C."/>
            <person name="Riley R."/>
            <person name="Ohm R."/>
            <person name="Sun H."/>
            <person name="Tunlid A."/>
            <person name="Henrissat B."/>
            <person name="Grigoriev I.V."/>
            <person name="Hibbett D.S."/>
            <person name="Martin F."/>
        </authorList>
    </citation>
    <scope>NUCLEOTIDE SEQUENCE [LARGE SCALE GENOMIC DNA]</scope>
    <source>
        <strain evidence="2">441</strain>
    </source>
</reference>